<gene>
    <name evidence="6" type="ORF">NADFUDRAFT_48905</name>
</gene>
<organism evidence="6 7">
    <name type="scientific">Nadsonia fulvescens var. elongata DSM 6958</name>
    <dbReference type="NCBI Taxonomy" id="857566"/>
    <lineage>
        <taxon>Eukaryota</taxon>
        <taxon>Fungi</taxon>
        <taxon>Dikarya</taxon>
        <taxon>Ascomycota</taxon>
        <taxon>Saccharomycotina</taxon>
        <taxon>Dipodascomycetes</taxon>
        <taxon>Dipodascales</taxon>
        <taxon>Dipodascales incertae sedis</taxon>
        <taxon>Nadsonia</taxon>
    </lineage>
</organism>
<feature type="repeat" description="WD" evidence="5">
    <location>
        <begin position="149"/>
        <end position="182"/>
    </location>
</feature>
<dbReference type="Gene3D" id="2.130.10.10">
    <property type="entry name" value="YVTN repeat-like/Quinoprotein amine dehydrogenase"/>
    <property type="match status" value="1"/>
</dbReference>
<dbReference type="EMBL" id="KV454406">
    <property type="protein sequence ID" value="ODQ68255.1"/>
    <property type="molecule type" value="Genomic_DNA"/>
</dbReference>
<dbReference type="InterPro" id="IPR001680">
    <property type="entry name" value="WD40_rpt"/>
</dbReference>
<name>A0A1E3PS42_9ASCO</name>
<dbReference type="InterPro" id="IPR019775">
    <property type="entry name" value="WD40_repeat_CS"/>
</dbReference>
<evidence type="ECO:0000313" key="6">
    <source>
        <dbReference type="EMBL" id="ODQ68255.1"/>
    </source>
</evidence>
<dbReference type="GO" id="GO:0005682">
    <property type="term" value="C:U5 snRNP"/>
    <property type="evidence" value="ECO:0007669"/>
    <property type="project" value="EnsemblFungi"/>
</dbReference>
<dbReference type="PROSITE" id="PS00678">
    <property type="entry name" value="WD_REPEATS_1"/>
    <property type="match status" value="2"/>
</dbReference>
<feature type="repeat" description="WD" evidence="5">
    <location>
        <begin position="299"/>
        <end position="340"/>
    </location>
</feature>
<dbReference type="Pfam" id="PF00400">
    <property type="entry name" value="WD40"/>
    <property type="match status" value="6"/>
</dbReference>
<proteinExistence type="predicted"/>
<dbReference type="InterPro" id="IPR036322">
    <property type="entry name" value="WD40_repeat_dom_sf"/>
</dbReference>
<dbReference type="SUPFAM" id="SSF50978">
    <property type="entry name" value="WD40 repeat-like"/>
    <property type="match status" value="1"/>
</dbReference>
<dbReference type="PROSITE" id="PS50294">
    <property type="entry name" value="WD_REPEATS_REGION"/>
    <property type="match status" value="4"/>
</dbReference>
<dbReference type="GO" id="GO:0071013">
    <property type="term" value="C:catalytic step 2 spliceosome"/>
    <property type="evidence" value="ECO:0007669"/>
    <property type="project" value="TreeGrafter"/>
</dbReference>
<dbReference type="InterPro" id="IPR020472">
    <property type="entry name" value="WD40_PAC1"/>
</dbReference>
<dbReference type="InterPro" id="IPR052234">
    <property type="entry name" value="U5_snRNP_Component"/>
</dbReference>
<evidence type="ECO:0000256" key="1">
    <source>
        <dbReference type="ARBA" id="ARBA00022574"/>
    </source>
</evidence>
<dbReference type="Proteomes" id="UP000095009">
    <property type="component" value="Unassembled WGS sequence"/>
</dbReference>
<feature type="repeat" description="WD" evidence="5">
    <location>
        <begin position="107"/>
        <end position="148"/>
    </location>
</feature>
<dbReference type="STRING" id="857566.A0A1E3PS42"/>
<reference evidence="6 7" key="1">
    <citation type="journal article" date="2016" name="Proc. Natl. Acad. Sci. U.S.A.">
        <title>Comparative genomics of biotechnologically important yeasts.</title>
        <authorList>
            <person name="Riley R."/>
            <person name="Haridas S."/>
            <person name="Wolfe K.H."/>
            <person name="Lopes M.R."/>
            <person name="Hittinger C.T."/>
            <person name="Goeker M."/>
            <person name="Salamov A.A."/>
            <person name="Wisecaver J.H."/>
            <person name="Long T.M."/>
            <person name="Calvey C.H."/>
            <person name="Aerts A.L."/>
            <person name="Barry K.W."/>
            <person name="Choi C."/>
            <person name="Clum A."/>
            <person name="Coughlan A.Y."/>
            <person name="Deshpande S."/>
            <person name="Douglass A.P."/>
            <person name="Hanson S.J."/>
            <person name="Klenk H.-P."/>
            <person name="LaButti K.M."/>
            <person name="Lapidus A."/>
            <person name="Lindquist E.A."/>
            <person name="Lipzen A.M."/>
            <person name="Meier-Kolthoff J.P."/>
            <person name="Ohm R.A."/>
            <person name="Otillar R.P."/>
            <person name="Pangilinan J.L."/>
            <person name="Peng Y."/>
            <person name="Rokas A."/>
            <person name="Rosa C.A."/>
            <person name="Scheuner C."/>
            <person name="Sibirny A.A."/>
            <person name="Slot J.C."/>
            <person name="Stielow J.B."/>
            <person name="Sun H."/>
            <person name="Kurtzman C.P."/>
            <person name="Blackwell M."/>
            <person name="Grigoriev I.V."/>
            <person name="Jeffries T.W."/>
        </authorList>
    </citation>
    <scope>NUCLEOTIDE SEQUENCE [LARGE SCALE GENOMIC DNA]</scope>
    <source>
        <strain evidence="6 7">DSM 6958</strain>
    </source>
</reference>
<dbReference type="OrthoDB" id="1068471at2759"/>
<dbReference type="PANTHER" id="PTHR44006:SF1">
    <property type="entry name" value="U5 SMALL NUCLEAR RIBONUCLEOPROTEIN 40 KDA PROTEIN"/>
    <property type="match status" value="1"/>
</dbReference>
<dbReference type="InterPro" id="IPR015943">
    <property type="entry name" value="WD40/YVTN_repeat-like_dom_sf"/>
</dbReference>
<evidence type="ECO:0000256" key="2">
    <source>
        <dbReference type="ARBA" id="ARBA00022664"/>
    </source>
</evidence>
<evidence type="ECO:0000313" key="7">
    <source>
        <dbReference type="Proteomes" id="UP000095009"/>
    </source>
</evidence>
<dbReference type="PRINTS" id="PR00320">
    <property type="entry name" value="GPROTEINBRPT"/>
</dbReference>
<dbReference type="GO" id="GO:0071014">
    <property type="term" value="C:post-mRNA release spliceosomal complex"/>
    <property type="evidence" value="ECO:0007669"/>
    <property type="project" value="EnsemblFungi"/>
</dbReference>
<keyword evidence="2" id="KW-0507">mRNA processing</keyword>
<sequence>MSLVKRVKTNGSLDGDSSALISAQSDATKVLIQSGDYHIPRTSGLKAPILQLSGHEGAVTSCSIDNSGQYIVSGSVDKSIQLWNVYGSQEFDERGNDMKPVNFGSIASGHKSAVLDVRWTRDSRSVVSASADLTAGLWDVETGERLRKFKGHSDMVNSVNLIRRGVELVLTTGDDGCIGVWDQREKRAVAWLETDFPVLAVDSDHSGSTLFTAGINPDILAWDIRQVRSSVSPSSLSTHGLRPLYTLPGHSDTTMSLDVSPDGNSLLSNSMDSSVRTWDIKPFSSNSNGRLLKIFDGAPAGIENLVLRARWSKDGKLIGVGGADNTVTIWNSFTGKLEYKLPGHKGVVLDVSFSPIEPVMVTSSSDKTLILGEIGRV</sequence>
<dbReference type="GO" id="GO:0006397">
    <property type="term" value="P:mRNA processing"/>
    <property type="evidence" value="ECO:0007669"/>
    <property type="project" value="UniProtKB-KW"/>
</dbReference>
<dbReference type="GO" id="GO:0008380">
    <property type="term" value="P:RNA splicing"/>
    <property type="evidence" value="ECO:0007669"/>
    <property type="project" value="UniProtKB-KW"/>
</dbReference>
<dbReference type="AlphaFoldDB" id="A0A1E3PS42"/>
<feature type="repeat" description="WD" evidence="5">
    <location>
        <begin position="52"/>
        <end position="93"/>
    </location>
</feature>
<evidence type="ECO:0000256" key="3">
    <source>
        <dbReference type="ARBA" id="ARBA00022737"/>
    </source>
</evidence>
<feature type="repeat" description="WD" evidence="5">
    <location>
        <begin position="341"/>
        <end position="377"/>
    </location>
</feature>
<accession>A0A1E3PS42</accession>
<dbReference type="GO" id="GO:0003723">
    <property type="term" value="F:RNA binding"/>
    <property type="evidence" value="ECO:0007669"/>
    <property type="project" value="TreeGrafter"/>
</dbReference>
<keyword evidence="3" id="KW-0677">Repeat</keyword>
<keyword evidence="7" id="KW-1185">Reference proteome</keyword>
<feature type="repeat" description="WD" evidence="5">
    <location>
        <begin position="247"/>
        <end position="281"/>
    </location>
</feature>
<keyword evidence="4" id="KW-0508">mRNA splicing</keyword>
<dbReference type="PROSITE" id="PS50082">
    <property type="entry name" value="WD_REPEATS_2"/>
    <property type="match status" value="6"/>
</dbReference>
<evidence type="ECO:0000256" key="5">
    <source>
        <dbReference type="PROSITE-ProRule" id="PRU00221"/>
    </source>
</evidence>
<keyword evidence="1 5" id="KW-0853">WD repeat</keyword>
<protein>
    <submittedName>
        <fullName evidence="6">WD40 repeat-like protein</fullName>
    </submittedName>
</protein>
<dbReference type="SMART" id="SM00320">
    <property type="entry name" value="WD40"/>
    <property type="match status" value="7"/>
</dbReference>
<dbReference type="PANTHER" id="PTHR44006">
    <property type="entry name" value="U5 SMALL NUCLEAR RIBONUCLEOPROTEIN 40 KDA PROTEIN"/>
    <property type="match status" value="1"/>
</dbReference>
<dbReference type="CDD" id="cd00200">
    <property type="entry name" value="WD40"/>
    <property type="match status" value="1"/>
</dbReference>
<evidence type="ECO:0000256" key="4">
    <source>
        <dbReference type="ARBA" id="ARBA00023187"/>
    </source>
</evidence>